<protein>
    <submittedName>
        <fullName evidence="12">Signal recognition particle receptor FtsY</fullName>
    </submittedName>
</protein>
<dbReference type="InterPro" id="IPR000897">
    <property type="entry name" value="SRP54_GTPase_dom"/>
</dbReference>
<dbReference type="GO" id="GO:0005525">
    <property type="term" value="F:GTP binding"/>
    <property type="evidence" value="ECO:0007669"/>
    <property type="project" value="UniProtKB-KW"/>
</dbReference>
<dbReference type="GO" id="GO:0003924">
    <property type="term" value="F:GTPase activity"/>
    <property type="evidence" value="ECO:0007669"/>
    <property type="project" value="TreeGrafter"/>
</dbReference>
<dbReference type="HAMAP" id="MF_00920">
    <property type="entry name" value="FtsY"/>
    <property type="match status" value="1"/>
</dbReference>
<evidence type="ECO:0000256" key="1">
    <source>
        <dbReference type="ARBA" id="ARBA00004413"/>
    </source>
</evidence>
<dbReference type="SUPFAM" id="SSF52540">
    <property type="entry name" value="P-loop containing nucleoside triphosphate hydrolases"/>
    <property type="match status" value="1"/>
</dbReference>
<evidence type="ECO:0000256" key="4">
    <source>
        <dbReference type="ARBA" id="ARBA00022490"/>
    </source>
</evidence>
<evidence type="ECO:0000256" key="7">
    <source>
        <dbReference type="ARBA" id="ARBA00023134"/>
    </source>
</evidence>
<evidence type="ECO:0000256" key="5">
    <source>
        <dbReference type="ARBA" id="ARBA00022741"/>
    </source>
</evidence>
<organism evidence="12">
    <name type="scientific">mine drainage metagenome</name>
    <dbReference type="NCBI Taxonomy" id="410659"/>
    <lineage>
        <taxon>unclassified sequences</taxon>
        <taxon>metagenomes</taxon>
        <taxon>ecological metagenomes</taxon>
    </lineage>
</organism>
<dbReference type="SMART" id="SM00962">
    <property type="entry name" value="SRP54"/>
    <property type="match status" value="1"/>
</dbReference>
<keyword evidence="8" id="KW-0472">Membrane</keyword>
<dbReference type="FunFam" id="3.40.50.300:FF:000053">
    <property type="entry name" value="Signal recognition particle receptor FtsY"/>
    <property type="match status" value="1"/>
</dbReference>
<dbReference type="AlphaFoldDB" id="A0A1J5QIM8"/>
<evidence type="ECO:0000256" key="10">
    <source>
        <dbReference type="SAM" id="MobiDB-lite"/>
    </source>
</evidence>
<dbReference type="Gene3D" id="3.40.50.300">
    <property type="entry name" value="P-loop containing nucleotide triphosphate hydrolases"/>
    <property type="match status" value="1"/>
</dbReference>
<dbReference type="SMART" id="SM00963">
    <property type="entry name" value="SRP54_N"/>
    <property type="match status" value="1"/>
</dbReference>
<comment type="caution">
    <text evidence="12">The sequence shown here is derived from an EMBL/GenBank/DDBJ whole genome shotgun (WGS) entry which is preliminary data.</text>
</comment>
<comment type="similarity">
    <text evidence="2">Belongs to the GTP-binding SRP family.</text>
</comment>
<dbReference type="InterPro" id="IPR027417">
    <property type="entry name" value="P-loop_NTPase"/>
</dbReference>
<keyword evidence="6" id="KW-0378">Hydrolase</keyword>
<feature type="domain" description="SRP54-type proteins GTP-binding" evidence="11">
    <location>
        <begin position="330"/>
        <end position="343"/>
    </location>
</feature>
<keyword evidence="5" id="KW-0547">Nucleotide-binding</keyword>
<dbReference type="InterPro" id="IPR004390">
    <property type="entry name" value="SR_rcpt_FtsY"/>
</dbReference>
<evidence type="ECO:0000259" key="11">
    <source>
        <dbReference type="PROSITE" id="PS00300"/>
    </source>
</evidence>
<gene>
    <name evidence="12" type="primary">ftsY_11</name>
    <name evidence="12" type="ORF">GALL_384270</name>
</gene>
<dbReference type="Pfam" id="PF02881">
    <property type="entry name" value="SRP54_N"/>
    <property type="match status" value="1"/>
</dbReference>
<keyword evidence="3" id="KW-1003">Cell membrane</keyword>
<dbReference type="GO" id="GO:0005737">
    <property type="term" value="C:cytoplasm"/>
    <property type="evidence" value="ECO:0007669"/>
    <property type="project" value="UniProtKB-ARBA"/>
</dbReference>
<dbReference type="InterPro" id="IPR042101">
    <property type="entry name" value="SRP54_N_sf"/>
</dbReference>
<comment type="subcellular location">
    <subcellularLocation>
        <location evidence="1">Cell membrane</location>
        <topology evidence="1">Peripheral membrane protein</topology>
        <orientation evidence="1">Cytoplasmic side</orientation>
    </subcellularLocation>
</comment>
<proteinExistence type="inferred from homology"/>
<dbReference type="SMART" id="SM00382">
    <property type="entry name" value="AAA"/>
    <property type="match status" value="1"/>
</dbReference>
<dbReference type="FunFam" id="1.20.120.140:FF:000002">
    <property type="entry name" value="Signal recognition particle receptor FtsY"/>
    <property type="match status" value="1"/>
</dbReference>
<sequence length="357" mass="37663">MFRFFKRKPSTPETPQAASPAPESVPPVTADEAVLAAAPAAAPGGEAEWPGQPLPAAPESSGWFSRLRQGLRKTGAGLSGLFGGSRIDEALYEDLESALILADAGMPATQYVLEQLRKKVRATRADTPQQVRDLLREVLAELLAPLEKPLDIGKSTPTVMMMVGVNGAGKTTSIGKLTRHLQRAGCSVLLAAGDTFRAAAREQLAAWGERNAVQVISQQGGDPAAVAFDAVGAARARGVDVVIVDTAGRLPTQQHLMEELKKVRRVTAKAMEGAPHEVLLVIDATNGQNALAQLRAFDDAVQLTGIILTKLDGSAKGGVIAAIARERPVPIYFVGVGESLDDLQVFDAQAFARALLD</sequence>
<keyword evidence="4" id="KW-0963">Cytoplasm</keyword>
<dbReference type="SUPFAM" id="SSF47364">
    <property type="entry name" value="Domain of the SRP/SRP receptor G-proteins"/>
    <property type="match status" value="1"/>
</dbReference>
<accession>A0A1J5QIM8</accession>
<name>A0A1J5QIM8_9ZZZZ</name>
<dbReference type="InterPro" id="IPR003593">
    <property type="entry name" value="AAA+_ATPase"/>
</dbReference>
<keyword evidence="9 12" id="KW-0675">Receptor</keyword>
<dbReference type="Pfam" id="PF00448">
    <property type="entry name" value="SRP54"/>
    <property type="match status" value="1"/>
</dbReference>
<dbReference type="GO" id="GO:0006614">
    <property type="term" value="P:SRP-dependent cotranslational protein targeting to membrane"/>
    <property type="evidence" value="ECO:0007669"/>
    <property type="project" value="InterPro"/>
</dbReference>
<evidence type="ECO:0000313" key="12">
    <source>
        <dbReference type="EMBL" id="OIQ79828.1"/>
    </source>
</evidence>
<evidence type="ECO:0000256" key="2">
    <source>
        <dbReference type="ARBA" id="ARBA00008531"/>
    </source>
</evidence>
<evidence type="ECO:0000256" key="8">
    <source>
        <dbReference type="ARBA" id="ARBA00023136"/>
    </source>
</evidence>
<evidence type="ECO:0000256" key="3">
    <source>
        <dbReference type="ARBA" id="ARBA00022475"/>
    </source>
</evidence>
<dbReference type="CDD" id="cd17874">
    <property type="entry name" value="FtsY"/>
    <property type="match status" value="1"/>
</dbReference>
<dbReference type="PANTHER" id="PTHR43134">
    <property type="entry name" value="SIGNAL RECOGNITION PARTICLE RECEPTOR SUBUNIT ALPHA"/>
    <property type="match status" value="1"/>
</dbReference>
<dbReference type="InterPro" id="IPR013822">
    <property type="entry name" value="Signal_recog_particl_SRP54_hlx"/>
</dbReference>
<dbReference type="Gene3D" id="1.20.120.140">
    <property type="entry name" value="Signal recognition particle SRP54, nucleotide-binding domain"/>
    <property type="match status" value="1"/>
</dbReference>
<dbReference type="NCBIfam" id="TIGR00064">
    <property type="entry name" value="ftsY"/>
    <property type="match status" value="1"/>
</dbReference>
<reference evidence="12" key="1">
    <citation type="submission" date="2016-10" db="EMBL/GenBank/DDBJ databases">
        <title>Sequence of Gallionella enrichment culture.</title>
        <authorList>
            <person name="Poehlein A."/>
            <person name="Muehling M."/>
            <person name="Daniel R."/>
        </authorList>
    </citation>
    <scope>NUCLEOTIDE SEQUENCE</scope>
</reference>
<dbReference type="EMBL" id="MLJW01001153">
    <property type="protein sequence ID" value="OIQ79828.1"/>
    <property type="molecule type" value="Genomic_DNA"/>
</dbReference>
<dbReference type="GO" id="GO:0005886">
    <property type="term" value="C:plasma membrane"/>
    <property type="evidence" value="ECO:0007669"/>
    <property type="project" value="UniProtKB-SubCell"/>
</dbReference>
<feature type="region of interest" description="Disordered" evidence="10">
    <location>
        <begin position="1"/>
        <end position="61"/>
    </location>
</feature>
<dbReference type="GO" id="GO:0005047">
    <property type="term" value="F:signal recognition particle binding"/>
    <property type="evidence" value="ECO:0007669"/>
    <property type="project" value="TreeGrafter"/>
</dbReference>
<dbReference type="PANTHER" id="PTHR43134:SF1">
    <property type="entry name" value="SIGNAL RECOGNITION PARTICLE RECEPTOR SUBUNIT ALPHA"/>
    <property type="match status" value="1"/>
</dbReference>
<evidence type="ECO:0000256" key="6">
    <source>
        <dbReference type="ARBA" id="ARBA00022801"/>
    </source>
</evidence>
<dbReference type="PROSITE" id="PS00300">
    <property type="entry name" value="SRP54"/>
    <property type="match status" value="1"/>
</dbReference>
<keyword evidence="7" id="KW-0342">GTP-binding</keyword>
<dbReference type="InterPro" id="IPR036225">
    <property type="entry name" value="SRP/SRP_N"/>
</dbReference>
<feature type="compositionally biased region" description="Low complexity" evidence="10">
    <location>
        <begin position="17"/>
        <end position="51"/>
    </location>
</feature>
<evidence type="ECO:0000256" key="9">
    <source>
        <dbReference type="ARBA" id="ARBA00023170"/>
    </source>
</evidence>